<gene>
    <name evidence="1" type="ORF">ABT56_12450</name>
</gene>
<dbReference type="PATRIC" id="fig|1195763.3.peg.2628"/>
<proteinExistence type="predicted"/>
<name>A0A0J1H033_9GAMM</name>
<dbReference type="RefSeq" id="WP_047879203.1">
    <property type="nucleotide sequence ID" value="NZ_LDOT01000015.1"/>
</dbReference>
<organism evidence="1 2">
    <name type="scientific">Photobacterium aquae</name>
    <dbReference type="NCBI Taxonomy" id="1195763"/>
    <lineage>
        <taxon>Bacteria</taxon>
        <taxon>Pseudomonadati</taxon>
        <taxon>Pseudomonadota</taxon>
        <taxon>Gammaproteobacteria</taxon>
        <taxon>Vibrionales</taxon>
        <taxon>Vibrionaceae</taxon>
        <taxon>Photobacterium</taxon>
    </lineage>
</organism>
<dbReference type="EMBL" id="LDOT01000015">
    <property type="protein sequence ID" value="KLV05188.1"/>
    <property type="molecule type" value="Genomic_DNA"/>
</dbReference>
<dbReference type="Proteomes" id="UP000036097">
    <property type="component" value="Unassembled WGS sequence"/>
</dbReference>
<protein>
    <submittedName>
        <fullName evidence="1">Uncharacterized protein</fullName>
    </submittedName>
</protein>
<sequence length="172" mass="20137">MYDTMLDLIHFDQTLILPKYDYELLEREGYHVLLLYRGATRCRPYLHFRPLNLSERYTEYDFSELLFECYEGHLEVLSYSVTETTDTITIQTRYALRNDDPLGKLNGLQFSYYQEIWGDESDPVFHYQVENAMYAEFDTSIPNRPLALELNGTLSGEAVKVPLVGSYLCPTE</sequence>
<dbReference type="OrthoDB" id="7063517at2"/>
<dbReference type="STRING" id="1195763.ABT56_12450"/>
<accession>A0A0J1H033</accession>
<reference evidence="1 2" key="1">
    <citation type="submission" date="2015-05" db="EMBL/GenBank/DDBJ databases">
        <title>Photobacterium galathea sp. nov.</title>
        <authorList>
            <person name="Machado H."/>
            <person name="Gram L."/>
        </authorList>
    </citation>
    <scope>NUCLEOTIDE SEQUENCE [LARGE SCALE GENOMIC DNA]</scope>
    <source>
        <strain evidence="1 2">CGMCC 1.12159</strain>
    </source>
</reference>
<keyword evidence="2" id="KW-1185">Reference proteome</keyword>
<evidence type="ECO:0000313" key="1">
    <source>
        <dbReference type="EMBL" id="KLV05188.1"/>
    </source>
</evidence>
<evidence type="ECO:0000313" key="2">
    <source>
        <dbReference type="Proteomes" id="UP000036097"/>
    </source>
</evidence>
<comment type="caution">
    <text evidence="1">The sequence shown here is derived from an EMBL/GenBank/DDBJ whole genome shotgun (WGS) entry which is preliminary data.</text>
</comment>
<dbReference type="AlphaFoldDB" id="A0A0J1H033"/>